<dbReference type="Pfam" id="PF13835">
    <property type="entry name" value="DUF4194"/>
    <property type="match status" value="1"/>
</dbReference>
<organism evidence="1 2">
    <name type="scientific">Taibaiella soli</name>
    <dbReference type="NCBI Taxonomy" id="1649169"/>
    <lineage>
        <taxon>Bacteria</taxon>
        <taxon>Pseudomonadati</taxon>
        <taxon>Bacteroidota</taxon>
        <taxon>Chitinophagia</taxon>
        <taxon>Chitinophagales</taxon>
        <taxon>Chitinophagaceae</taxon>
        <taxon>Taibaiella</taxon>
    </lineage>
</organism>
<dbReference type="InterPro" id="IPR025449">
    <property type="entry name" value="JetB"/>
</dbReference>
<dbReference type="Proteomes" id="UP000248745">
    <property type="component" value="Unassembled WGS sequence"/>
</dbReference>
<keyword evidence="2" id="KW-1185">Reference proteome</keyword>
<reference evidence="1 2" key="1">
    <citation type="submission" date="2018-06" db="EMBL/GenBank/DDBJ databases">
        <title>Mucibacter soli gen. nov., sp. nov., a new member of the family Chitinophagaceae producing mucin.</title>
        <authorList>
            <person name="Kim M.-K."/>
            <person name="Park S."/>
            <person name="Kim T.-S."/>
            <person name="Joung Y."/>
            <person name="Han J.-H."/>
            <person name="Kim S.B."/>
        </authorList>
    </citation>
    <scope>NUCLEOTIDE SEQUENCE [LARGE SCALE GENOMIC DNA]</scope>
    <source>
        <strain evidence="1 2">R1-15</strain>
    </source>
</reference>
<protein>
    <submittedName>
        <fullName evidence="1">DUF4194 domain-containing protein</fullName>
    </submittedName>
</protein>
<evidence type="ECO:0000313" key="2">
    <source>
        <dbReference type="Proteomes" id="UP000248745"/>
    </source>
</evidence>
<comment type="caution">
    <text evidence="1">The sequence shown here is derived from an EMBL/GenBank/DDBJ whole genome shotgun (WGS) entry which is preliminary data.</text>
</comment>
<dbReference type="OrthoDB" id="369102at2"/>
<name>A0A2W2AEX4_9BACT</name>
<sequence length="195" mass="23387">MSQPTKILPYTSVFIKLLKGPVEYLERAAWEKLLLYKKELILFLQQLGLQLIIDEEDGYAYLRHIVDEEDEAGVTWMQRRAFSYDESVLLILLREMMAEFEIGEVTSRELVKKRREIREYAELFFKENMSRVKFMKELDRLIDKAEENGFLDKIEDHEMMDEQKYRIKKLIKAKIDSEVLEQFKDKLTEHAAQRI</sequence>
<dbReference type="AlphaFoldDB" id="A0A2W2AEX4"/>
<accession>A0A2W2AEX4</accession>
<gene>
    <name evidence="1" type="ORF">DN068_14350</name>
</gene>
<proteinExistence type="predicted"/>
<dbReference type="RefSeq" id="WP_110999627.1">
    <property type="nucleotide sequence ID" value="NZ_QKTW01000019.1"/>
</dbReference>
<dbReference type="EMBL" id="QKTW01000019">
    <property type="protein sequence ID" value="PZF72112.1"/>
    <property type="molecule type" value="Genomic_DNA"/>
</dbReference>
<evidence type="ECO:0000313" key="1">
    <source>
        <dbReference type="EMBL" id="PZF72112.1"/>
    </source>
</evidence>